<organism evidence="12 13">
    <name type="scientific">Alishewanella tabrizica</name>
    <dbReference type="NCBI Taxonomy" id="671278"/>
    <lineage>
        <taxon>Bacteria</taxon>
        <taxon>Pseudomonadati</taxon>
        <taxon>Pseudomonadota</taxon>
        <taxon>Gammaproteobacteria</taxon>
        <taxon>Alteromonadales</taxon>
        <taxon>Alteromonadaceae</taxon>
        <taxon>Alishewanella</taxon>
    </lineage>
</organism>
<comment type="catalytic activity">
    <reaction evidence="10">
        <text>(6S)-5,6,7,8-tetrahydrofolate + NADP(+) = 7,8-dihydrofolate + NADPH + H(+)</text>
        <dbReference type="Rhea" id="RHEA:15009"/>
        <dbReference type="ChEBI" id="CHEBI:15378"/>
        <dbReference type="ChEBI" id="CHEBI:57451"/>
        <dbReference type="ChEBI" id="CHEBI:57453"/>
        <dbReference type="ChEBI" id="CHEBI:57783"/>
        <dbReference type="ChEBI" id="CHEBI:58349"/>
        <dbReference type="EC" id="1.5.1.3"/>
    </reaction>
</comment>
<evidence type="ECO:0000256" key="3">
    <source>
        <dbReference type="ARBA" id="ARBA00022857"/>
    </source>
</evidence>
<evidence type="ECO:0000256" key="9">
    <source>
        <dbReference type="ARBA" id="ARBA00042299"/>
    </source>
</evidence>
<keyword evidence="3" id="KW-0521">NADP</keyword>
<protein>
    <recommendedName>
        <fullName evidence="8">Dihydromonapterin reductase</fullName>
        <ecNumber evidence="1">1.5.1.3</ecNumber>
        <ecNumber evidence="7">1.5.1.50</ecNumber>
    </recommendedName>
    <alternativeName>
        <fullName evidence="9">Dihydrofolate reductase</fullName>
    </alternativeName>
</protein>
<dbReference type="PROSITE" id="PS00061">
    <property type="entry name" value="ADH_SHORT"/>
    <property type="match status" value="1"/>
</dbReference>
<dbReference type="PANTHER" id="PTHR43639:SF6">
    <property type="entry name" value="DIHYDROMONAPTERIN REDUCTASE"/>
    <property type="match status" value="1"/>
</dbReference>
<dbReference type="EC" id="1.5.1.50" evidence="7"/>
<proteinExistence type="inferred from homology"/>
<dbReference type="NCBIfam" id="NF005066">
    <property type="entry name" value="PRK06483.1"/>
    <property type="match status" value="1"/>
</dbReference>
<evidence type="ECO:0000256" key="4">
    <source>
        <dbReference type="ARBA" id="ARBA00023002"/>
    </source>
</evidence>
<keyword evidence="13" id="KW-1185">Reference proteome</keyword>
<dbReference type="Proteomes" id="UP000634667">
    <property type="component" value="Unassembled WGS sequence"/>
</dbReference>
<dbReference type="SUPFAM" id="SSF51735">
    <property type="entry name" value="NAD(P)-binding Rossmann-fold domains"/>
    <property type="match status" value="1"/>
</dbReference>
<dbReference type="EMBL" id="BMYR01000001">
    <property type="protein sequence ID" value="GGW49787.1"/>
    <property type="molecule type" value="Genomic_DNA"/>
</dbReference>
<keyword evidence="4" id="KW-0560">Oxidoreductase</keyword>
<dbReference type="InterPro" id="IPR002347">
    <property type="entry name" value="SDR_fam"/>
</dbReference>
<dbReference type="InterPro" id="IPR036291">
    <property type="entry name" value="NAD(P)-bd_dom_sf"/>
</dbReference>
<dbReference type="EC" id="1.5.1.3" evidence="1"/>
<evidence type="ECO:0000313" key="12">
    <source>
        <dbReference type="EMBL" id="GGW49787.1"/>
    </source>
</evidence>
<evidence type="ECO:0000256" key="2">
    <source>
        <dbReference type="ARBA" id="ARBA00022563"/>
    </source>
</evidence>
<gene>
    <name evidence="12" type="ORF">GCM10008111_01940</name>
</gene>
<keyword evidence="2" id="KW-0554">One-carbon metabolism</keyword>
<sequence length="257" mass="27795">MSHSSDRTTPQTKEVIVITGGGQRVGLYCALALLAQGYHVVVSYRKTSEGITQLRAAGAHCIQADFTQLNEMASFVEALAVYPSLRAIVHNASSWQPDRPLASVEGPILQQLEADAAVFDAMQHIHARAPYLLNRALLSQLQASERADIMHITDFVASVGSGKHQAYAASKAALENLTLSLSRKLAPNIKVNAIAPALLMFNEGDDAAYREKALAKSLMAIEPGPDEVLQSILYLLNSRYITGRILALDGGRHLQLP</sequence>
<dbReference type="PANTHER" id="PTHR43639">
    <property type="entry name" value="OXIDOREDUCTASE, SHORT-CHAIN DEHYDROGENASE/REDUCTASE FAMILY (AFU_ORTHOLOGUE AFUA_5G02870)"/>
    <property type="match status" value="1"/>
</dbReference>
<comment type="catalytic activity">
    <reaction evidence="11">
        <text>7,8-dihydromonapterin + NADPH + H(+) = 5,6,7,8-tetrahydromonapterin + NADP(+)</text>
        <dbReference type="Rhea" id="RHEA:34847"/>
        <dbReference type="ChEBI" id="CHEBI:15378"/>
        <dbReference type="ChEBI" id="CHEBI:57783"/>
        <dbReference type="ChEBI" id="CHEBI:58349"/>
        <dbReference type="ChEBI" id="CHEBI:71175"/>
        <dbReference type="ChEBI" id="CHEBI:71177"/>
        <dbReference type="EC" id="1.5.1.50"/>
    </reaction>
</comment>
<dbReference type="InterPro" id="IPR020904">
    <property type="entry name" value="Sc_DH/Rdtase_CS"/>
</dbReference>
<evidence type="ECO:0000256" key="11">
    <source>
        <dbReference type="ARBA" id="ARBA00049376"/>
    </source>
</evidence>
<evidence type="ECO:0000256" key="7">
    <source>
        <dbReference type="ARBA" id="ARBA00039145"/>
    </source>
</evidence>
<reference evidence="13" key="1">
    <citation type="journal article" date="2019" name="Int. J. Syst. Evol. Microbiol.">
        <title>The Global Catalogue of Microorganisms (GCM) 10K type strain sequencing project: providing services to taxonomists for standard genome sequencing and annotation.</title>
        <authorList>
            <consortium name="The Broad Institute Genomics Platform"/>
            <consortium name="The Broad Institute Genome Sequencing Center for Infectious Disease"/>
            <person name="Wu L."/>
            <person name="Ma J."/>
        </authorList>
    </citation>
    <scope>NUCLEOTIDE SEQUENCE [LARGE SCALE GENOMIC DNA]</scope>
    <source>
        <strain evidence="13">KCTC 23723</strain>
    </source>
</reference>
<dbReference type="PRINTS" id="PR00081">
    <property type="entry name" value="GDHRDH"/>
</dbReference>
<comment type="function">
    <text evidence="5">Catalyzes the reduction of dihydromonapterin to tetrahydromonapterin. Also has lower activity with dihydrofolate.</text>
</comment>
<dbReference type="RefSeq" id="WP_189479540.1">
    <property type="nucleotide sequence ID" value="NZ_BMYR01000001.1"/>
</dbReference>
<comment type="caution">
    <text evidence="12">The sequence shown here is derived from an EMBL/GenBank/DDBJ whole genome shotgun (WGS) entry which is preliminary data.</text>
</comment>
<evidence type="ECO:0000256" key="5">
    <source>
        <dbReference type="ARBA" id="ARBA00037508"/>
    </source>
</evidence>
<evidence type="ECO:0000256" key="6">
    <source>
        <dbReference type="ARBA" id="ARBA00038212"/>
    </source>
</evidence>
<evidence type="ECO:0000313" key="13">
    <source>
        <dbReference type="Proteomes" id="UP000634667"/>
    </source>
</evidence>
<accession>A0ABQ2WCN0</accession>
<evidence type="ECO:0000256" key="1">
    <source>
        <dbReference type="ARBA" id="ARBA00012856"/>
    </source>
</evidence>
<dbReference type="Gene3D" id="3.40.50.720">
    <property type="entry name" value="NAD(P)-binding Rossmann-like Domain"/>
    <property type="match status" value="1"/>
</dbReference>
<name>A0ABQ2WCN0_9ALTE</name>
<dbReference type="Pfam" id="PF13561">
    <property type="entry name" value="adh_short_C2"/>
    <property type="match status" value="1"/>
</dbReference>
<evidence type="ECO:0000256" key="10">
    <source>
        <dbReference type="ARBA" id="ARBA00048873"/>
    </source>
</evidence>
<evidence type="ECO:0000256" key="8">
    <source>
        <dbReference type="ARBA" id="ARBA00039631"/>
    </source>
</evidence>
<comment type="similarity">
    <text evidence="6">Belongs to the short-chain dehydrogenases/reductases (SDR) family. FolM subfamily.</text>
</comment>